<dbReference type="PANTHER" id="PTHR43673:SF10">
    <property type="entry name" value="NADH DEHYDROGENASE_NAD(P)H NITROREDUCTASE XCC3605-RELATED"/>
    <property type="match status" value="1"/>
</dbReference>
<dbReference type="InterPro" id="IPR029479">
    <property type="entry name" value="Nitroreductase"/>
</dbReference>
<comment type="caution">
    <text evidence="4">The sequence shown here is derived from an EMBL/GenBank/DDBJ whole genome shotgun (WGS) entry which is preliminary data.</text>
</comment>
<evidence type="ECO:0000313" key="5">
    <source>
        <dbReference type="Proteomes" id="UP000524246"/>
    </source>
</evidence>
<dbReference type="AlphaFoldDB" id="A0A7X9IJF6"/>
<evidence type="ECO:0000259" key="3">
    <source>
        <dbReference type="Pfam" id="PF00881"/>
    </source>
</evidence>
<evidence type="ECO:0000256" key="2">
    <source>
        <dbReference type="ARBA" id="ARBA00023002"/>
    </source>
</evidence>
<name>A0A7X9IJF6_9DELT</name>
<dbReference type="Pfam" id="PF00881">
    <property type="entry name" value="Nitroreductase"/>
    <property type="match status" value="1"/>
</dbReference>
<evidence type="ECO:0000256" key="1">
    <source>
        <dbReference type="ARBA" id="ARBA00007118"/>
    </source>
</evidence>
<dbReference type="GO" id="GO:0016491">
    <property type="term" value="F:oxidoreductase activity"/>
    <property type="evidence" value="ECO:0007669"/>
    <property type="project" value="UniProtKB-KW"/>
</dbReference>
<keyword evidence="2" id="KW-0560">Oxidoreductase</keyword>
<dbReference type="Gene3D" id="3.40.109.10">
    <property type="entry name" value="NADH Oxidase"/>
    <property type="match status" value="1"/>
</dbReference>
<dbReference type="InterPro" id="IPR000415">
    <property type="entry name" value="Nitroreductase-like"/>
</dbReference>
<dbReference type="Proteomes" id="UP000524246">
    <property type="component" value="Unassembled WGS sequence"/>
</dbReference>
<evidence type="ECO:0000313" key="4">
    <source>
        <dbReference type="EMBL" id="NMC63058.1"/>
    </source>
</evidence>
<organism evidence="4 5">
    <name type="scientific">SAR324 cluster bacterium</name>
    <dbReference type="NCBI Taxonomy" id="2024889"/>
    <lineage>
        <taxon>Bacteria</taxon>
        <taxon>Deltaproteobacteria</taxon>
        <taxon>SAR324 cluster</taxon>
    </lineage>
</organism>
<dbReference type="SUPFAM" id="SSF55469">
    <property type="entry name" value="FMN-dependent nitroreductase-like"/>
    <property type="match status" value="1"/>
</dbReference>
<protein>
    <submittedName>
        <fullName evidence="4">NAD(P)H nitroreductase</fullName>
    </submittedName>
</protein>
<dbReference type="EMBL" id="JAAZON010000341">
    <property type="protein sequence ID" value="NMC63058.1"/>
    <property type="molecule type" value="Genomic_DNA"/>
</dbReference>
<proteinExistence type="inferred from homology"/>
<dbReference type="PANTHER" id="PTHR43673">
    <property type="entry name" value="NAD(P)H NITROREDUCTASE YDGI-RELATED"/>
    <property type="match status" value="1"/>
</dbReference>
<gene>
    <name evidence="4" type="ORF">GYA55_07805</name>
</gene>
<feature type="domain" description="Nitroreductase" evidence="3">
    <location>
        <begin position="9"/>
        <end position="157"/>
    </location>
</feature>
<sequence length="178" mass="20352">MSFIDLVHSRQSCRAYEDKKVDRELIDKCIEAARLAPSACNSQPWSFIVVDTEPIRSELAQAAFSGIYSLNKFALKSPVIIVMITERSKYMARLGGQIRRVEYNLIDIGIAGEHLDLQAAELGLGCCWLGWFNEKQVKRVLKLPQSTRIDILFSLGYPKEQSIREKKRSSLDDIRRFL</sequence>
<accession>A0A7X9IJF6</accession>
<reference evidence="4 5" key="1">
    <citation type="journal article" date="2020" name="Biotechnol. Biofuels">
        <title>New insights from the biogas microbiome by comprehensive genome-resolved metagenomics of nearly 1600 species originating from multiple anaerobic digesters.</title>
        <authorList>
            <person name="Campanaro S."/>
            <person name="Treu L."/>
            <person name="Rodriguez-R L.M."/>
            <person name="Kovalovszki A."/>
            <person name="Ziels R.M."/>
            <person name="Maus I."/>
            <person name="Zhu X."/>
            <person name="Kougias P.G."/>
            <person name="Basile A."/>
            <person name="Luo G."/>
            <person name="Schluter A."/>
            <person name="Konstantinidis K.T."/>
            <person name="Angelidaki I."/>
        </authorList>
    </citation>
    <scope>NUCLEOTIDE SEQUENCE [LARGE SCALE GENOMIC DNA]</scope>
    <source>
        <strain evidence="4">AS27yjCOA_65</strain>
    </source>
</reference>
<comment type="similarity">
    <text evidence="1">Belongs to the nitroreductase family.</text>
</comment>